<keyword evidence="9 12" id="KW-0560">Oxidoreductase</keyword>
<dbReference type="Proteomes" id="UP000662572">
    <property type="component" value="Unassembled WGS sequence"/>
</dbReference>
<evidence type="ECO:0000256" key="14">
    <source>
        <dbReference type="PIRSR" id="PIRSR006621-2"/>
    </source>
</evidence>
<keyword evidence="5 12" id="KW-0288">FMN</keyword>
<keyword evidence="7" id="KW-0521">NADP</keyword>
<reference evidence="16" key="2">
    <citation type="submission" date="2020-09" db="EMBL/GenBank/DDBJ databases">
        <authorList>
            <person name="Sun Q."/>
            <person name="Kim S."/>
        </authorList>
    </citation>
    <scope>NUCLEOTIDE SEQUENCE</scope>
    <source>
        <strain evidence="16">KCTC 32296</strain>
    </source>
</reference>
<evidence type="ECO:0000256" key="13">
    <source>
        <dbReference type="PIRSR" id="PIRSR006621-1"/>
    </source>
</evidence>
<comment type="function">
    <text evidence="2 12">Catalyzes the synthesis of 5,6-dihydrouridine (D), a modified base found in the D-loop of most tRNAs, via the reduction of the C5-C6 double bond in target uridines.</text>
</comment>
<evidence type="ECO:0000256" key="6">
    <source>
        <dbReference type="ARBA" id="ARBA00022694"/>
    </source>
</evidence>
<dbReference type="NCBIfam" id="TIGR00737">
    <property type="entry name" value="nifR3_yhdG"/>
    <property type="match status" value="1"/>
</dbReference>
<feature type="active site" description="Proton donor" evidence="13">
    <location>
        <position position="120"/>
    </location>
</feature>
<dbReference type="InterPro" id="IPR004652">
    <property type="entry name" value="DusB-like"/>
</dbReference>
<comment type="catalytic activity">
    <reaction evidence="10">
        <text>a 5,6-dihydrouridine in tRNA + NADP(+) = a uridine in tRNA + NADPH + H(+)</text>
        <dbReference type="Rhea" id="RHEA:23624"/>
        <dbReference type="Rhea" id="RHEA-COMP:13339"/>
        <dbReference type="Rhea" id="RHEA-COMP:13887"/>
        <dbReference type="ChEBI" id="CHEBI:15378"/>
        <dbReference type="ChEBI" id="CHEBI:57783"/>
        <dbReference type="ChEBI" id="CHEBI:58349"/>
        <dbReference type="ChEBI" id="CHEBI:65315"/>
        <dbReference type="ChEBI" id="CHEBI:74443"/>
    </reaction>
</comment>
<feature type="binding site" evidence="14">
    <location>
        <begin position="244"/>
        <end position="245"/>
    </location>
    <ligand>
        <name>FMN</name>
        <dbReference type="ChEBI" id="CHEBI:58210"/>
    </ligand>
</feature>
<dbReference type="InterPro" id="IPR013785">
    <property type="entry name" value="Aldolase_TIM"/>
</dbReference>
<evidence type="ECO:0000313" key="16">
    <source>
        <dbReference type="EMBL" id="GGZ37790.1"/>
    </source>
</evidence>
<dbReference type="InterPro" id="IPR035587">
    <property type="entry name" value="DUS-like_FMN-bd"/>
</dbReference>
<protein>
    <recommendedName>
        <fullName evidence="12">tRNA-dihydrouridine synthase</fullName>
        <ecNumber evidence="12">1.3.1.-</ecNumber>
    </recommendedName>
</protein>
<evidence type="ECO:0000313" key="17">
    <source>
        <dbReference type="Proteomes" id="UP000662572"/>
    </source>
</evidence>
<dbReference type="AlphaFoldDB" id="A0A918Q903"/>
<sequence>MHDVSKCRDFLYVPPMFSAGLKIGDVDIGGRVLIAPMTGVSDLPFRKVATKLGACYAATEMVACAELEKGRPDIVRKAQLGEHSGLKIIQLIGRDPAYIARGAALAEAAGADIIDLNFGCPAKEVTGVLCGSALMRDPDQAARLMEAAVKATKRPVTVKMRLGWDDQQRNAALLAKRAEDIGVQAVTIHGRTRQQFYKGEADWQAVKCVKEAVSIPVIVNGDIVDPDSARKALLHSGADGIMIGRGIYGQPWLANYLDNAVSAQTHLTLPTLEQRLDIILEHFQDSLIFYGAPLGLRMFKKHLGWYIEAANYNPDPIVRRADKGRICRLETPQDIERELKILLSAA</sequence>
<dbReference type="PIRSF" id="PIRSF006621">
    <property type="entry name" value="Dus"/>
    <property type="match status" value="1"/>
</dbReference>
<dbReference type="CDD" id="cd02801">
    <property type="entry name" value="DUS_like_FMN"/>
    <property type="match status" value="1"/>
</dbReference>
<evidence type="ECO:0000256" key="7">
    <source>
        <dbReference type="ARBA" id="ARBA00022857"/>
    </source>
</evidence>
<dbReference type="SUPFAM" id="SSF51395">
    <property type="entry name" value="FMN-linked oxidoreductases"/>
    <property type="match status" value="1"/>
</dbReference>
<reference evidence="16" key="1">
    <citation type="journal article" date="2014" name="Int. J. Syst. Evol. Microbiol.">
        <title>Complete genome sequence of Corynebacterium casei LMG S-19264T (=DSM 44701T), isolated from a smear-ripened cheese.</title>
        <authorList>
            <consortium name="US DOE Joint Genome Institute (JGI-PGF)"/>
            <person name="Walter F."/>
            <person name="Albersmeier A."/>
            <person name="Kalinowski J."/>
            <person name="Ruckert C."/>
        </authorList>
    </citation>
    <scope>NUCLEOTIDE SEQUENCE</scope>
    <source>
        <strain evidence="16">KCTC 32296</strain>
    </source>
</reference>
<dbReference type="InterPro" id="IPR001269">
    <property type="entry name" value="DUS_fam"/>
</dbReference>
<proteinExistence type="inferred from homology"/>
<dbReference type="PANTHER" id="PTHR45846">
    <property type="entry name" value="TRNA-DIHYDROURIDINE(47) SYNTHASE [NAD(P)(+)]-LIKE"/>
    <property type="match status" value="1"/>
</dbReference>
<evidence type="ECO:0000256" key="1">
    <source>
        <dbReference type="ARBA" id="ARBA00001917"/>
    </source>
</evidence>
<dbReference type="GO" id="GO:0017150">
    <property type="term" value="F:tRNA dihydrouridine synthase activity"/>
    <property type="evidence" value="ECO:0007669"/>
    <property type="project" value="InterPro"/>
</dbReference>
<comment type="catalytic activity">
    <reaction evidence="11">
        <text>a 5,6-dihydrouridine in tRNA + NAD(+) = a uridine in tRNA + NADH + H(+)</text>
        <dbReference type="Rhea" id="RHEA:54452"/>
        <dbReference type="Rhea" id="RHEA-COMP:13339"/>
        <dbReference type="Rhea" id="RHEA-COMP:13887"/>
        <dbReference type="ChEBI" id="CHEBI:15378"/>
        <dbReference type="ChEBI" id="CHEBI:57540"/>
        <dbReference type="ChEBI" id="CHEBI:57945"/>
        <dbReference type="ChEBI" id="CHEBI:65315"/>
        <dbReference type="ChEBI" id="CHEBI:74443"/>
    </reaction>
</comment>
<evidence type="ECO:0000259" key="15">
    <source>
        <dbReference type="Pfam" id="PF01207"/>
    </source>
</evidence>
<dbReference type="PANTHER" id="PTHR45846:SF1">
    <property type="entry name" value="TRNA-DIHYDROURIDINE(47) SYNTHASE [NAD(P)(+)]-LIKE"/>
    <property type="match status" value="1"/>
</dbReference>
<dbReference type="Gene3D" id="3.20.20.70">
    <property type="entry name" value="Aldolase class I"/>
    <property type="match status" value="1"/>
</dbReference>
<dbReference type="EMBL" id="BMZB01000003">
    <property type="protein sequence ID" value="GGZ37790.1"/>
    <property type="molecule type" value="Genomic_DNA"/>
</dbReference>
<evidence type="ECO:0000256" key="4">
    <source>
        <dbReference type="ARBA" id="ARBA00022630"/>
    </source>
</evidence>
<evidence type="ECO:0000256" key="3">
    <source>
        <dbReference type="ARBA" id="ARBA00022555"/>
    </source>
</evidence>
<dbReference type="Gene3D" id="1.10.1200.80">
    <property type="entry name" value="Putative flavin oxidoreducatase, domain 2"/>
    <property type="match status" value="1"/>
</dbReference>
<evidence type="ECO:0000256" key="10">
    <source>
        <dbReference type="ARBA" id="ARBA00048205"/>
    </source>
</evidence>
<accession>A0A918Q903</accession>
<evidence type="ECO:0000256" key="2">
    <source>
        <dbReference type="ARBA" id="ARBA00002790"/>
    </source>
</evidence>
<keyword evidence="17" id="KW-1185">Reference proteome</keyword>
<organism evidence="16 17">
    <name type="scientific">Asticcacaulis endophyticus</name>
    <dbReference type="NCBI Taxonomy" id="1395890"/>
    <lineage>
        <taxon>Bacteria</taxon>
        <taxon>Pseudomonadati</taxon>
        <taxon>Pseudomonadota</taxon>
        <taxon>Alphaproteobacteria</taxon>
        <taxon>Caulobacterales</taxon>
        <taxon>Caulobacteraceae</taxon>
        <taxon>Asticcacaulis</taxon>
    </lineage>
</organism>
<name>A0A918Q903_9CAUL</name>
<dbReference type="InterPro" id="IPR024036">
    <property type="entry name" value="tRNA-dHydroUridine_Synthase_C"/>
</dbReference>
<evidence type="ECO:0000256" key="11">
    <source>
        <dbReference type="ARBA" id="ARBA00048802"/>
    </source>
</evidence>
<evidence type="ECO:0000256" key="5">
    <source>
        <dbReference type="ARBA" id="ARBA00022643"/>
    </source>
</evidence>
<feature type="domain" description="DUS-like FMN-binding" evidence="15">
    <location>
        <begin position="34"/>
        <end position="311"/>
    </location>
</feature>
<comment type="cofactor">
    <cofactor evidence="1 12 14">
        <name>FMN</name>
        <dbReference type="ChEBI" id="CHEBI:58210"/>
    </cofactor>
</comment>
<keyword evidence="14" id="KW-0547">Nucleotide-binding</keyword>
<keyword evidence="8" id="KW-0694">RNA-binding</keyword>
<feature type="binding site" evidence="14">
    <location>
        <position position="90"/>
    </location>
    <ligand>
        <name>FMN</name>
        <dbReference type="ChEBI" id="CHEBI:58210"/>
    </ligand>
</feature>
<dbReference type="GO" id="GO:0000049">
    <property type="term" value="F:tRNA binding"/>
    <property type="evidence" value="ECO:0007669"/>
    <property type="project" value="UniProtKB-KW"/>
</dbReference>
<dbReference type="Pfam" id="PF01207">
    <property type="entry name" value="Dus"/>
    <property type="match status" value="1"/>
</dbReference>
<gene>
    <name evidence="16" type="ORF">GCM10011273_25340</name>
</gene>
<comment type="caution">
    <text evidence="16">The sequence shown here is derived from an EMBL/GenBank/DDBJ whole genome shotgun (WGS) entry which is preliminary data.</text>
</comment>
<dbReference type="EC" id="1.3.1.-" evidence="12"/>
<dbReference type="InterPro" id="IPR018517">
    <property type="entry name" value="tRNA_hU_synthase_CS"/>
</dbReference>
<dbReference type="PROSITE" id="PS01136">
    <property type="entry name" value="UPF0034"/>
    <property type="match status" value="1"/>
</dbReference>
<comment type="similarity">
    <text evidence="12">Belongs to the dus family.</text>
</comment>
<evidence type="ECO:0000256" key="9">
    <source>
        <dbReference type="ARBA" id="ARBA00023002"/>
    </source>
</evidence>
<dbReference type="GO" id="GO:0050660">
    <property type="term" value="F:flavin adenine dinucleotide binding"/>
    <property type="evidence" value="ECO:0007669"/>
    <property type="project" value="InterPro"/>
</dbReference>
<evidence type="ECO:0000256" key="8">
    <source>
        <dbReference type="ARBA" id="ARBA00022884"/>
    </source>
</evidence>
<feature type="binding site" evidence="14">
    <location>
        <position position="189"/>
    </location>
    <ligand>
        <name>FMN</name>
        <dbReference type="ChEBI" id="CHEBI:58210"/>
    </ligand>
</feature>
<keyword evidence="4 12" id="KW-0285">Flavoprotein</keyword>
<evidence type="ECO:0000256" key="12">
    <source>
        <dbReference type="PIRNR" id="PIRNR006621"/>
    </source>
</evidence>
<feature type="binding site" evidence="14">
    <location>
        <position position="159"/>
    </location>
    <ligand>
        <name>FMN</name>
        <dbReference type="ChEBI" id="CHEBI:58210"/>
    </ligand>
</feature>
<keyword evidence="6 12" id="KW-0819">tRNA processing</keyword>
<keyword evidence="3" id="KW-0820">tRNA-binding</keyword>